<accession>A0A5P4NCF9</accession>
<protein>
    <submittedName>
        <fullName evidence="3">Uncharacterized protein</fullName>
    </submittedName>
</protein>
<proteinExistence type="evidence at transcript level"/>
<dbReference type="PROSITE" id="PS51257">
    <property type="entry name" value="PROKAR_LIPOPROTEIN"/>
    <property type="match status" value="1"/>
</dbReference>
<feature type="signal peptide" evidence="1">
    <location>
        <begin position="1"/>
        <end position="18"/>
    </location>
</feature>
<dbReference type="OrthoDB" id="10389021at2759"/>
<name>A0A5P4NCF9_9CHLO</name>
<feature type="chain" id="PRO_5042378978" evidence="1">
    <location>
        <begin position="19"/>
        <end position="224"/>
    </location>
</feature>
<dbReference type="EMBL" id="MK086156">
    <property type="protein sequence ID" value="QFB70718.1"/>
    <property type="molecule type" value="mRNA"/>
</dbReference>
<gene>
    <name evidence="2" type="ORF">COHA_006270</name>
</gene>
<keyword evidence="4" id="KW-1185">Reference proteome</keyword>
<evidence type="ECO:0000256" key="1">
    <source>
        <dbReference type="SAM" id="SignalP"/>
    </source>
</evidence>
<dbReference type="AlphaFoldDB" id="A0A5P4NCF9"/>
<reference evidence="2" key="2">
    <citation type="submission" date="2020-11" db="EMBL/GenBank/DDBJ databases">
        <title>Chlorella ohadii genome sequencing and assembly.</title>
        <authorList>
            <person name="Murik O."/>
            <person name="Treves H."/>
            <person name="Kedem I."/>
            <person name="Shotland Y."/>
            <person name="Kaplan A."/>
        </authorList>
    </citation>
    <scope>NUCLEOTIDE SEQUENCE</scope>
    <source>
        <strain evidence="2">1</strain>
    </source>
</reference>
<evidence type="ECO:0000313" key="3">
    <source>
        <dbReference type="EMBL" id="QFB70718.1"/>
    </source>
</evidence>
<organism evidence="3">
    <name type="scientific">Chlorella ohadii</name>
    <dbReference type="NCBI Taxonomy" id="2649997"/>
    <lineage>
        <taxon>Eukaryota</taxon>
        <taxon>Viridiplantae</taxon>
        <taxon>Chlorophyta</taxon>
        <taxon>core chlorophytes</taxon>
        <taxon>Trebouxiophyceae</taxon>
        <taxon>Chlorellales</taxon>
        <taxon>Chlorellaceae</taxon>
        <taxon>Chlorella clade</taxon>
        <taxon>Chlorella</taxon>
    </lineage>
</organism>
<keyword evidence="1" id="KW-0732">Signal</keyword>
<evidence type="ECO:0000313" key="4">
    <source>
        <dbReference type="Proteomes" id="UP001205105"/>
    </source>
</evidence>
<dbReference type="EMBL" id="JADXDR010000087">
    <property type="protein sequence ID" value="KAI7840005.1"/>
    <property type="molecule type" value="Genomic_DNA"/>
</dbReference>
<evidence type="ECO:0000313" key="2">
    <source>
        <dbReference type="EMBL" id="KAI7840005.1"/>
    </source>
</evidence>
<reference evidence="3" key="1">
    <citation type="submission" date="2018-10" db="EMBL/GenBank/DDBJ databases">
        <title>Exploiting genes from Chlorella ohadii, highly resistant to photodamage, to reduce photoinhibition in Arabidopsis thaliana.</title>
        <authorList>
            <person name="Murik O."/>
            <person name="Kaplan A."/>
        </authorList>
    </citation>
    <scope>NUCLEOTIDE SEQUENCE</scope>
    <source>
        <strain evidence="3">1</strain>
    </source>
</reference>
<sequence>MRAIAAVILCALFACAHALPARQSRRTLRQQADDTINGQPVAEVTFRNTCADQGLLFRYSFSFDREYNWFSEKVTSRIPAIFTDYLCAWEPVNYQFAPPDNRMDDPAVQEAIRNGTCFNDQVLLRWPGWKGHGPQSDFSFEYPNGTVWDMYVALNFEDGEKPAVRMSDDGIEETVYRTADLGEECGEGEAGCMQWRKVSLDGLKPTVTFVCAEPASGSSKKSSS</sequence>
<dbReference type="Proteomes" id="UP001205105">
    <property type="component" value="Unassembled WGS sequence"/>
</dbReference>